<gene>
    <name evidence="1" type="ORF">JAAARDRAFT_81048</name>
</gene>
<evidence type="ECO:0000313" key="2">
    <source>
        <dbReference type="Proteomes" id="UP000027265"/>
    </source>
</evidence>
<dbReference type="InParanoid" id="A0A067PQD1"/>
<protein>
    <recommendedName>
        <fullName evidence="3">F-box domain-containing protein</fullName>
    </recommendedName>
</protein>
<dbReference type="EMBL" id="KL197739">
    <property type="protein sequence ID" value="KDQ52531.1"/>
    <property type="molecule type" value="Genomic_DNA"/>
</dbReference>
<reference evidence="2" key="1">
    <citation type="journal article" date="2014" name="Proc. Natl. Acad. Sci. U.S.A.">
        <title>Extensive sampling of basidiomycete genomes demonstrates inadequacy of the white-rot/brown-rot paradigm for wood decay fungi.</title>
        <authorList>
            <person name="Riley R."/>
            <person name="Salamov A.A."/>
            <person name="Brown D.W."/>
            <person name="Nagy L.G."/>
            <person name="Floudas D."/>
            <person name="Held B.W."/>
            <person name="Levasseur A."/>
            <person name="Lombard V."/>
            <person name="Morin E."/>
            <person name="Otillar R."/>
            <person name="Lindquist E.A."/>
            <person name="Sun H."/>
            <person name="LaButti K.M."/>
            <person name="Schmutz J."/>
            <person name="Jabbour D."/>
            <person name="Luo H."/>
            <person name="Baker S.E."/>
            <person name="Pisabarro A.G."/>
            <person name="Walton J.D."/>
            <person name="Blanchette R.A."/>
            <person name="Henrissat B."/>
            <person name="Martin F."/>
            <person name="Cullen D."/>
            <person name="Hibbett D.S."/>
            <person name="Grigoriev I.V."/>
        </authorList>
    </citation>
    <scope>NUCLEOTIDE SEQUENCE [LARGE SCALE GENOMIC DNA]</scope>
    <source>
        <strain evidence="2">MUCL 33604</strain>
    </source>
</reference>
<dbReference type="InterPro" id="IPR032675">
    <property type="entry name" value="LRR_dom_sf"/>
</dbReference>
<dbReference type="SUPFAM" id="SSF52047">
    <property type="entry name" value="RNI-like"/>
    <property type="match status" value="1"/>
</dbReference>
<name>A0A067PQD1_9AGAM</name>
<keyword evidence="2" id="KW-1185">Reference proteome</keyword>
<accession>A0A067PQD1</accession>
<dbReference type="Proteomes" id="UP000027265">
    <property type="component" value="Unassembled WGS sequence"/>
</dbReference>
<dbReference type="Gene3D" id="3.80.10.10">
    <property type="entry name" value="Ribonuclease Inhibitor"/>
    <property type="match status" value="1"/>
</dbReference>
<evidence type="ECO:0008006" key="3">
    <source>
        <dbReference type="Google" id="ProtNLM"/>
    </source>
</evidence>
<dbReference type="HOGENOM" id="CLU_021164_0_2_1"/>
<proteinExistence type="predicted"/>
<organism evidence="1 2">
    <name type="scientific">Jaapia argillacea MUCL 33604</name>
    <dbReference type="NCBI Taxonomy" id="933084"/>
    <lineage>
        <taxon>Eukaryota</taxon>
        <taxon>Fungi</taxon>
        <taxon>Dikarya</taxon>
        <taxon>Basidiomycota</taxon>
        <taxon>Agaricomycotina</taxon>
        <taxon>Agaricomycetes</taxon>
        <taxon>Agaricomycetidae</taxon>
        <taxon>Jaapiales</taxon>
        <taxon>Jaapiaceae</taxon>
        <taxon>Jaapia</taxon>
    </lineage>
</organism>
<sequence length="512" mass="57059">MTQHHALQISEIIREICQKTFGSTSRAADLAAMARCCRAFEGPANDVLWSNLEDVEPLLKLIPTLSVSLRSVCSGTARRYKLKGPTTPNDWGRFDHYTGRVRCIAYDARGGIGSTDFTEVVIDLRKDRGIPLLPRLRALNCSLPLDLPRMAPGVRGALSLCPPSLRALRICGVTHMGSYFPDDPEFSMILESLPDRFPGLQHFLVAGDIPKRVFDFAAKFPKLVTLDLDRLISIDDTILPRGLQSFSVLPKLECLSLHDLIIEGKPPSPRPAGFSSLVQLSILQPDVTGFLFILNLLSPGPLKRLSIENVECIGIPYVNLLRIFPPLCPFTSLEVVLISSSNAMLFLDDGPAVSAMTVIGPLLAMHGLRELQIRSWPNQFDLRWTDDDVRLAAIAWPCLENLYLCFPCSGPSIRALGFFAEFCPRLEYLWIWSLGGVPDDLKVNQAITRRNPRVRALFFFDDSSCDIATLTRYLYLIFPCLESLGSNGLITLPRTHESAWVERATRTSLQHL</sequence>
<dbReference type="AlphaFoldDB" id="A0A067PQD1"/>
<dbReference type="OrthoDB" id="3543113at2759"/>
<evidence type="ECO:0000313" key="1">
    <source>
        <dbReference type="EMBL" id="KDQ52531.1"/>
    </source>
</evidence>